<dbReference type="Pfam" id="PF00069">
    <property type="entry name" value="Pkinase"/>
    <property type="match status" value="1"/>
</dbReference>
<evidence type="ECO:0000256" key="1">
    <source>
        <dbReference type="ARBA" id="ARBA00022527"/>
    </source>
</evidence>
<organism evidence="9">
    <name type="scientific">Albugo laibachii Nc14</name>
    <dbReference type="NCBI Taxonomy" id="890382"/>
    <lineage>
        <taxon>Eukaryota</taxon>
        <taxon>Sar</taxon>
        <taxon>Stramenopiles</taxon>
        <taxon>Oomycota</taxon>
        <taxon>Peronosporomycetes</taxon>
        <taxon>Albuginales</taxon>
        <taxon>Albuginaceae</taxon>
        <taxon>Albugo</taxon>
    </lineage>
</organism>
<gene>
    <name evidence="9" type="primary">AlNc14C83G5377</name>
    <name evidence="9" type="ORF">ALNC14_061170</name>
</gene>
<dbReference type="GO" id="GO:0005524">
    <property type="term" value="F:ATP binding"/>
    <property type="evidence" value="ECO:0007669"/>
    <property type="project" value="UniProtKB-KW"/>
</dbReference>
<keyword evidence="3 7" id="KW-0547">Nucleotide-binding</keyword>
<evidence type="ECO:0000256" key="6">
    <source>
        <dbReference type="PIRSR" id="PIRSR630616-1"/>
    </source>
</evidence>
<dbReference type="EMBL" id="FR824128">
    <property type="protein sequence ID" value="CCA19974.1"/>
    <property type="molecule type" value="Genomic_DNA"/>
</dbReference>
<feature type="binding site" evidence="7">
    <location>
        <begin position="136"/>
        <end position="138"/>
    </location>
    <ligand>
        <name>ATP</name>
        <dbReference type="ChEBI" id="CHEBI:30616"/>
    </ligand>
</feature>
<dbReference type="InterPro" id="IPR011009">
    <property type="entry name" value="Kinase-like_dom_sf"/>
</dbReference>
<evidence type="ECO:0000259" key="8">
    <source>
        <dbReference type="PROSITE" id="PS50011"/>
    </source>
</evidence>
<evidence type="ECO:0000256" key="7">
    <source>
        <dbReference type="PIRSR" id="PIRSR630616-2"/>
    </source>
</evidence>
<keyword evidence="4 9" id="KW-0418">Kinase</keyword>
<dbReference type="PROSITE" id="PS50011">
    <property type="entry name" value="PROTEIN_KINASE_DOM"/>
    <property type="match status" value="1"/>
</dbReference>
<dbReference type="GO" id="GO:0004674">
    <property type="term" value="F:protein serine/threonine kinase activity"/>
    <property type="evidence" value="ECO:0007669"/>
    <property type="project" value="UniProtKB-KW"/>
</dbReference>
<evidence type="ECO:0000256" key="3">
    <source>
        <dbReference type="ARBA" id="ARBA00022741"/>
    </source>
</evidence>
<evidence type="ECO:0000313" key="9">
    <source>
        <dbReference type="EMBL" id="CCA19974.1"/>
    </source>
</evidence>
<evidence type="ECO:0000256" key="5">
    <source>
        <dbReference type="ARBA" id="ARBA00022840"/>
    </source>
</evidence>
<feature type="binding site" evidence="7">
    <location>
        <position position="86"/>
    </location>
    <ligand>
        <name>ATP</name>
        <dbReference type="ChEBI" id="CHEBI:30616"/>
    </ligand>
</feature>
<feature type="active site" description="Proton acceptor" evidence="6">
    <location>
        <position position="219"/>
    </location>
</feature>
<sequence>MWLWGPCAGVSCTRTYSSDMSTMLNMYTSFQPLNRSRIEGCTPSSPNDTTRMSATRQMEMDAHTMLHTPGLYSARIRVKQDLVAIKILPSKSLQSRSFRRKLRREIGILSVCHHHPNVMRLYAVYNLGKHMAIVFELAAGGNALHQGIHRLRKRAQSLENLRVASVPQTDLTSRHSISTERVSDLSTTSRYTERHVSGIIGSIASALAFLHAEKLFHGDIRPHHILYSTAEADTRVLLANFGRAGSWTSLQHASISSFKWENRFDLRFLPPFLIRQLLECGESHPIPMEKAVQIDVWALGVTMYVLLYADFPYNATSERELCHRILHDKVIFPPDSSRAARDLLLRMLEKDPTVEMTMNQVTQHPWIQSRVSSNRIWTMEKRFNFAEKYFSELKWRHERVDDIVDLMDTSFPVCARASTEEYRPSTVSTDGHPVVPDGPMSADAKTIMWKPPFQLIHGDSFSFAVDFVRL</sequence>
<protein>
    <submittedName>
        <fullName evidence="9">Protein kinase putative</fullName>
    </submittedName>
</protein>
<accession>F0WFJ2</accession>
<proteinExistence type="predicted"/>
<keyword evidence="2" id="KW-0808">Transferase</keyword>
<reference evidence="9" key="2">
    <citation type="submission" date="2011-02" db="EMBL/GenBank/DDBJ databases">
        <authorList>
            <person name="MacLean D."/>
        </authorList>
    </citation>
    <scope>NUCLEOTIDE SEQUENCE</scope>
</reference>
<dbReference type="HOGENOM" id="CLU_581931_0_0_1"/>
<name>F0WFJ2_9STRA</name>
<dbReference type="PANTHER" id="PTHR24350">
    <property type="entry name" value="SERINE/THREONINE-PROTEIN KINASE IAL-RELATED"/>
    <property type="match status" value="1"/>
</dbReference>
<evidence type="ECO:0000256" key="2">
    <source>
        <dbReference type="ARBA" id="ARBA00022679"/>
    </source>
</evidence>
<keyword evidence="1" id="KW-0723">Serine/threonine-protein kinase</keyword>
<keyword evidence="5 7" id="KW-0067">ATP-binding</keyword>
<dbReference type="Gene3D" id="1.10.510.10">
    <property type="entry name" value="Transferase(Phosphotransferase) domain 1"/>
    <property type="match status" value="1"/>
</dbReference>
<dbReference type="Gene3D" id="3.30.200.20">
    <property type="entry name" value="Phosphorylase Kinase, domain 1"/>
    <property type="match status" value="1"/>
</dbReference>
<dbReference type="InterPro" id="IPR030616">
    <property type="entry name" value="Aur-like"/>
</dbReference>
<dbReference type="AlphaFoldDB" id="F0WFJ2"/>
<feature type="domain" description="Protein kinase" evidence="8">
    <location>
        <begin position="61"/>
        <end position="367"/>
    </location>
</feature>
<dbReference type="InterPro" id="IPR000719">
    <property type="entry name" value="Prot_kinase_dom"/>
</dbReference>
<reference evidence="9" key="1">
    <citation type="journal article" date="2011" name="PLoS Biol.">
        <title>Gene gain and loss during evolution of obligate parasitism in the white rust pathogen of Arabidopsis thaliana.</title>
        <authorList>
            <person name="Kemen E."/>
            <person name="Gardiner A."/>
            <person name="Schultz-Larsen T."/>
            <person name="Kemen A.C."/>
            <person name="Balmuth A.L."/>
            <person name="Robert-Seilaniantz A."/>
            <person name="Bailey K."/>
            <person name="Holub E."/>
            <person name="Studholme D.J."/>
            <person name="Maclean D."/>
            <person name="Jones J.D."/>
        </authorList>
    </citation>
    <scope>NUCLEOTIDE SEQUENCE</scope>
</reference>
<evidence type="ECO:0000256" key="4">
    <source>
        <dbReference type="ARBA" id="ARBA00022777"/>
    </source>
</evidence>
<dbReference type="SUPFAM" id="SSF56112">
    <property type="entry name" value="Protein kinase-like (PK-like)"/>
    <property type="match status" value="1"/>
</dbReference>